<evidence type="ECO:0000313" key="4">
    <source>
        <dbReference type="Proteomes" id="UP000294752"/>
    </source>
</evidence>
<comment type="caution">
    <text evidence="3">The sequence shown here is derived from an EMBL/GenBank/DDBJ whole genome shotgun (WGS) entry which is preliminary data.</text>
</comment>
<dbReference type="Proteomes" id="UP000294752">
    <property type="component" value="Unassembled WGS sequence"/>
</dbReference>
<feature type="region of interest" description="Disordered" evidence="1">
    <location>
        <begin position="176"/>
        <end position="216"/>
    </location>
</feature>
<evidence type="ECO:0008006" key="5">
    <source>
        <dbReference type="Google" id="ProtNLM"/>
    </source>
</evidence>
<dbReference type="RefSeq" id="WP_133638471.1">
    <property type="nucleotide sequence ID" value="NZ_SNZV01000001.1"/>
</dbReference>
<feature type="compositionally biased region" description="Polar residues" evidence="1">
    <location>
        <begin position="195"/>
        <end position="207"/>
    </location>
</feature>
<evidence type="ECO:0000313" key="3">
    <source>
        <dbReference type="EMBL" id="TDS17337.1"/>
    </source>
</evidence>
<dbReference type="Pfam" id="PF06078">
    <property type="entry name" value="DUF937"/>
    <property type="match status" value="1"/>
</dbReference>
<dbReference type="AlphaFoldDB" id="A0A4R7D9C4"/>
<dbReference type="InterPro" id="IPR009282">
    <property type="entry name" value="DUF937"/>
</dbReference>
<keyword evidence="4" id="KW-1185">Reference proteome</keyword>
<evidence type="ECO:0000256" key="2">
    <source>
        <dbReference type="SAM" id="Phobius"/>
    </source>
</evidence>
<organism evidence="3 4">
    <name type="scientific">Sphingobacterium paludis</name>
    <dbReference type="NCBI Taxonomy" id="1476465"/>
    <lineage>
        <taxon>Bacteria</taxon>
        <taxon>Pseudomonadati</taxon>
        <taxon>Bacteroidota</taxon>
        <taxon>Sphingobacteriia</taxon>
        <taxon>Sphingobacteriales</taxon>
        <taxon>Sphingobacteriaceae</taxon>
        <taxon>Sphingobacterium</taxon>
    </lineage>
</organism>
<reference evidence="3 4" key="1">
    <citation type="submission" date="2019-03" db="EMBL/GenBank/DDBJ databases">
        <title>Genomic Encyclopedia of Type Strains, Phase III (KMG-III): the genomes of soil and plant-associated and newly described type strains.</title>
        <authorList>
            <person name="Whitman W."/>
        </authorList>
    </citation>
    <scope>NUCLEOTIDE SEQUENCE [LARGE SCALE GENOMIC DNA]</scope>
    <source>
        <strain evidence="3 4">CGMCC 1.12801</strain>
    </source>
</reference>
<accession>A0A4R7D9C4</accession>
<keyword evidence="2" id="KW-1133">Transmembrane helix</keyword>
<feature type="transmembrane region" description="Helical" evidence="2">
    <location>
        <begin position="224"/>
        <end position="241"/>
    </location>
</feature>
<evidence type="ECO:0000256" key="1">
    <source>
        <dbReference type="SAM" id="MobiDB-lite"/>
    </source>
</evidence>
<name>A0A4R7D9C4_9SPHI</name>
<gene>
    <name evidence="3" type="ORF">B0I21_101202</name>
</gene>
<proteinExistence type="predicted"/>
<keyword evidence="2" id="KW-0812">Transmembrane</keyword>
<sequence length="261" mass="28121">MDNSLINAVKSIFREDRRHALANTMGETPLRVDQSLDAIIPILLVALQRKDKNQLQSILMKAEARFTAQDPPLPSTTSIDTTAISANAEQELLEDITANNSAYISDSLHQYLGIEGANVHTLVIAVLPAIFSAISKGGQQWDVDYVKGLLDNNQDDFLAQVPADLAPVVVNTDGDSGLHNSVPPATPADAIVDPTHTSPPQHATTEPTPVHTPESVKKATKNKGIWWLLILVFIVALWVVFGRGCTGQSSTETATDTSTVQ</sequence>
<keyword evidence="2" id="KW-0472">Membrane</keyword>
<dbReference type="EMBL" id="SNZV01000001">
    <property type="protein sequence ID" value="TDS17337.1"/>
    <property type="molecule type" value="Genomic_DNA"/>
</dbReference>
<protein>
    <recommendedName>
        <fullName evidence="5">DUF937 domain-containing protein</fullName>
    </recommendedName>
</protein>
<dbReference type="OrthoDB" id="9782229at2"/>